<dbReference type="Pfam" id="PF00855">
    <property type="entry name" value="PWWP"/>
    <property type="match status" value="1"/>
</dbReference>
<dbReference type="SMART" id="SM00293">
    <property type="entry name" value="PWWP"/>
    <property type="match status" value="1"/>
</dbReference>
<dbReference type="HOGENOM" id="CLU_043161_0_0_1"/>
<dbReference type="OrthoDB" id="62853at2759"/>
<feature type="domain" description="PWWP" evidence="2">
    <location>
        <begin position="19"/>
        <end position="72"/>
    </location>
</feature>
<feature type="region of interest" description="Disordered" evidence="1">
    <location>
        <begin position="381"/>
        <end position="493"/>
    </location>
</feature>
<dbReference type="SUPFAM" id="SSF63748">
    <property type="entry name" value="Tudor/PWWP/MBT"/>
    <property type="match status" value="1"/>
</dbReference>
<evidence type="ECO:0000259" key="2">
    <source>
        <dbReference type="PROSITE" id="PS50812"/>
    </source>
</evidence>
<feature type="compositionally biased region" description="Low complexity" evidence="1">
    <location>
        <begin position="261"/>
        <end position="270"/>
    </location>
</feature>
<reference evidence="4" key="1">
    <citation type="journal article" date="2014" name="Proc. Natl. Acad. Sci. U.S.A.">
        <title>Extensive sampling of basidiomycete genomes demonstrates inadequacy of the white-rot/brown-rot paradigm for wood decay fungi.</title>
        <authorList>
            <person name="Riley R."/>
            <person name="Salamov A.A."/>
            <person name="Brown D.W."/>
            <person name="Nagy L.G."/>
            <person name="Floudas D."/>
            <person name="Held B.W."/>
            <person name="Levasseur A."/>
            <person name="Lombard V."/>
            <person name="Morin E."/>
            <person name="Otillar R."/>
            <person name="Lindquist E.A."/>
            <person name="Sun H."/>
            <person name="LaButti K.M."/>
            <person name="Schmutz J."/>
            <person name="Jabbour D."/>
            <person name="Luo H."/>
            <person name="Baker S.E."/>
            <person name="Pisabarro A.G."/>
            <person name="Walton J.D."/>
            <person name="Blanchette R.A."/>
            <person name="Henrissat B."/>
            <person name="Martin F."/>
            <person name="Cullen D."/>
            <person name="Hibbett D.S."/>
            <person name="Grigoriev I.V."/>
        </authorList>
    </citation>
    <scope>NUCLEOTIDE SEQUENCE [LARGE SCALE GENOMIC DNA]</scope>
    <source>
        <strain evidence="4">FD-172 SS1</strain>
    </source>
</reference>
<feature type="compositionally biased region" description="Acidic residues" evidence="1">
    <location>
        <begin position="133"/>
        <end position="152"/>
    </location>
</feature>
<dbReference type="PROSITE" id="PS50812">
    <property type="entry name" value="PWWP"/>
    <property type="match status" value="1"/>
</dbReference>
<dbReference type="Gene3D" id="2.30.30.140">
    <property type="match status" value="1"/>
</dbReference>
<dbReference type="InParanoid" id="A0A067LXT5"/>
<evidence type="ECO:0000256" key="1">
    <source>
        <dbReference type="SAM" id="MobiDB-lite"/>
    </source>
</evidence>
<feature type="region of interest" description="Disordered" evidence="1">
    <location>
        <begin position="109"/>
        <end position="284"/>
    </location>
</feature>
<evidence type="ECO:0000313" key="3">
    <source>
        <dbReference type="EMBL" id="KDQ07165.1"/>
    </source>
</evidence>
<dbReference type="Proteomes" id="UP000027195">
    <property type="component" value="Unassembled WGS sequence"/>
</dbReference>
<name>A0A067LXT5_BOTB1</name>
<dbReference type="InterPro" id="IPR035503">
    <property type="entry name" value="IOC4-like_PWWP"/>
</dbReference>
<dbReference type="STRING" id="930990.A0A067LXT5"/>
<feature type="compositionally biased region" description="Basic and acidic residues" evidence="1">
    <location>
        <begin position="111"/>
        <end position="132"/>
    </location>
</feature>
<dbReference type="CDD" id="cd05840">
    <property type="entry name" value="PWWP_ScIOC4-like"/>
    <property type="match status" value="1"/>
</dbReference>
<feature type="compositionally biased region" description="Polar residues" evidence="1">
    <location>
        <begin position="409"/>
        <end position="433"/>
    </location>
</feature>
<feature type="compositionally biased region" description="Basic and acidic residues" evidence="1">
    <location>
        <begin position="389"/>
        <end position="403"/>
    </location>
</feature>
<feature type="region of interest" description="Disordered" evidence="1">
    <location>
        <begin position="298"/>
        <end position="317"/>
    </location>
</feature>
<protein>
    <recommendedName>
        <fullName evidence="2">PWWP domain-containing protein</fullName>
    </recommendedName>
</protein>
<dbReference type="InterPro" id="IPR000313">
    <property type="entry name" value="PWWP_dom"/>
</dbReference>
<gene>
    <name evidence="3" type="ORF">BOTBODRAFT_60143</name>
</gene>
<evidence type="ECO:0000313" key="4">
    <source>
        <dbReference type="Proteomes" id="UP000027195"/>
    </source>
</evidence>
<dbReference type="EMBL" id="KL198113">
    <property type="protein sequence ID" value="KDQ07165.1"/>
    <property type="molecule type" value="Genomic_DNA"/>
</dbReference>
<proteinExistence type="predicted"/>
<sequence length="493" mass="53669">MASSKKAKTSTVPDQKYDLRDIVLAKIRGFPPWPAMIVDPDSVPKSVKKERPPAKKTTFYCVQFFPAGDYAWAVTKDLSRLQPHEIQAFINEPHKKNGDLMTGYKIAQDPSKWEAERELARKQSEEAERQLEAETDQLEEEDAEGDEDEDEGGSPKKPAKKRKREQPADDKKKKRKSALTPPADSKKKKEKEKEEKRSKAKRPVKGGKNGALSAEIIESEDDGEDSGTKGKDGPTSNGAKPASKAAHDHDRPAKRAKRDSAAAPASAAAGDESEDPALLNDPVAQEVKNWRHNLQRAFLTKTSPPQPSDMPSYDQTFSTVESRSHELTIAYLQFSKIGKVMRKIAALPVSAVPRDDEFKFRERAASLVTLWQGVVYEKGDSAAVNGSGKKPDGQELSEKEKGGHVNGKADSTANGESIQVDQTAPSEPPNLNSEDVEMKDADAEAEPEPEHFSASATAIVPETDDAPAAPEPLAPNPTDAGAVPETSKEPIAA</sequence>
<dbReference type="AlphaFoldDB" id="A0A067LXT5"/>
<feature type="compositionally biased region" description="Basic and acidic residues" evidence="1">
    <location>
        <begin position="184"/>
        <end position="197"/>
    </location>
</feature>
<accession>A0A067LXT5</accession>
<keyword evidence="4" id="KW-1185">Reference proteome</keyword>
<organism evidence="3 4">
    <name type="scientific">Botryobasidium botryosum (strain FD-172 SS1)</name>
    <dbReference type="NCBI Taxonomy" id="930990"/>
    <lineage>
        <taxon>Eukaryota</taxon>
        <taxon>Fungi</taxon>
        <taxon>Dikarya</taxon>
        <taxon>Basidiomycota</taxon>
        <taxon>Agaricomycotina</taxon>
        <taxon>Agaricomycetes</taxon>
        <taxon>Cantharellales</taxon>
        <taxon>Botryobasidiaceae</taxon>
        <taxon>Botryobasidium</taxon>
    </lineage>
</organism>